<dbReference type="Proteomes" id="UP000509722">
    <property type="component" value="Chromosome"/>
</dbReference>
<proteinExistence type="predicted"/>
<dbReference type="EMBL" id="CP053832">
    <property type="protein sequence ID" value="QKF83909.1"/>
    <property type="molecule type" value="Genomic_DNA"/>
</dbReference>
<accession>A0AAE7E943</accession>
<reference evidence="1 2" key="1">
    <citation type="submission" date="2020-05" db="EMBL/GenBank/DDBJ databases">
        <title>Complete genome sequencing of Campylobacter and Arcobacter type strains.</title>
        <authorList>
            <person name="Miller W.G."/>
            <person name="Yee E."/>
        </authorList>
    </citation>
    <scope>NUCLEOTIDE SEQUENCE [LARGE SCALE GENOMIC DNA]</scope>
    <source>
        <strain evidence="1 2">LMG 6451</strain>
    </source>
</reference>
<gene>
    <name evidence="1" type="ORF">CURT_0387</name>
</gene>
<sequence length="227" mass="27067">MQKDDFLQKCKDEYKFNTHQLREVELGFENSLSFDKIEFYAKTKFNSHQMAEIRKGFENSLSFDEICKYAKNEYNSNQMYILRKAILSNFNLDEIYPLIDKTKFGWHQMSEIKEGFKDKLSLKKINLFAKSEFGNLRMAEIRDGFNHGLSYEKVSFYAKKEFSQKQMQNIKNLLLNGVKKSEIEKLILEKEKIKNKPTKKKNSLIDLNFSFKAPFKIIFYIMQNLDF</sequence>
<dbReference type="RefSeq" id="WP_018712369.1">
    <property type="nucleotide sequence ID" value="NZ_CP053832.1"/>
</dbReference>
<evidence type="ECO:0000313" key="1">
    <source>
        <dbReference type="EMBL" id="QKF83909.1"/>
    </source>
</evidence>
<evidence type="ECO:0000313" key="2">
    <source>
        <dbReference type="Proteomes" id="UP000509722"/>
    </source>
</evidence>
<dbReference type="AlphaFoldDB" id="A0AAE7E943"/>
<organism evidence="1 2">
    <name type="scientific">Campylobacter ureolyticus</name>
    <dbReference type="NCBI Taxonomy" id="827"/>
    <lineage>
        <taxon>Bacteria</taxon>
        <taxon>Pseudomonadati</taxon>
        <taxon>Campylobacterota</taxon>
        <taxon>Epsilonproteobacteria</taxon>
        <taxon>Campylobacterales</taxon>
        <taxon>Campylobacteraceae</taxon>
        <taxon>Campylobacter</taxon>
    </lineage>
</organism>
<dbReference type="GeneID" id="77175297"/>
<name>A0AAE7E943_9BACT</name>
<protein>
    <submittedName>
        <fullName evidence="1">Uncharacterized protein</fullName>
    </submittedName>
</protein>